<accession>A0ABR9LML1</accession>
<proteinExistence type="predicted"/>
<protein>
    <submittedName>
        <fullName evidence="1">Uncharacterized protein</fullName>
    </submittedName>
</protein>
<evidence type="ECO:0000313" key="2">
    <source>
        <dbReference type="Proteomes" id="UP000633509"/>
    </source>
</evidence>
<dbReference type="InterPro" id="IPR029068">
    <property type="entry name" value="Glyas_Bleomycin-R_OHBP_Dase"/>
</dbReference>
<organism evidence="1 2">
    <name type="scientific">Nonomuraea angiospora</name>
    <dbReference type="NCBI Taxonomy" id="46172"/>
    <lineage>
        <taxon>Bacteria</taxon>
        <taxon>Bacillati</taxon>
        <taxon>Actinomycetota</taxon>
        <taxon>Actinomycetes</taxon>
        <taxon>Streptosporangiales</taxon>
        <taxon>Streptosporangiaceae</taxon>
        <taxon>Nonomuraea</taxon>
    </lineage>
</organism>
<dbReference type="EMBL" id="JADBEK010000001">
    <property type="protein sequence ID" value="MBE1581894.1"/>
    <property type="molecule type" value="Genomic_DNA"/>
</dbReference>
<gene>
    <name evidence="1" type="ORF">H4W80_000152</name>
</gene>
<dbReference type="RefSeq" id="WP_225963168.1">
    <property type="nucleotide sequence ID" value="NZ_JADBEK010000001.1"/>
</dbReference>
<comment type="caution">
    <text evidence="1">The sequence shown here is derived from an EMBL/GenBank/DDBJ whole genome shotgun (WGS) entry which is preliminary data.</text>
</comment>
<dbReference type="SUPFAM" id="SSF54593">
    <property type="entry name" value="Glyoxalase/Bleomycin resistance protein/Dihydroxybiphenyl dioxygenase"/>
    <property type="match status" value="1"/>
</dbReference>
<sequence length="45" mass="5226">MFFRITVIYFKDPDGVLVEFAAWTRRVGRPGDVRHTPKTTADRTT</sequence>
<evidence type="ECO:0000313" key="1">
    <source>
        <dbReference type="EMBL" id="MBE1581894.1"/>
    </source>
</evidence>
<name>A0ABR9LML1_9ACTN</name>
<dbReference type="Proteomes" id="UP000633509">
    <property type="component" value="Unassembled WGS sequence"/>
</dbReference>
<reference evidence="1 2" key="1">
    <citation type="submission" date="2020-10" db="EMBL/GenBank/DDBJ databases">
        <title>Sequencing the genomes of 1000 actinobacteria strains.</title>
        <authorList>
            <person name="Klenk H.-P."/>
        </authorList>
    </citation>
    <scope>NUCLEOTIDE SEQUENCE [LARGE SCALE GENOMIC DNA]</scope>
    <source>
        <strain evidence="1 2">DSM 43173</strain>
    </source>
</reference>
<keyword evidence="2" id="KW-1185">Reference proteome</keyword>